<dbReference type="GO" id="GO:0005664">
    <property type="term" value="C:nuclear origin of replication recognition complex"/>
    <property type="evidence" value="ECO:0007669"/>
    <property type="project" value="TreeGrafter"/>
</dbReference>
<feature type="domain" description="Origin recognition complex subunit 5 C-terminal" evidence="1">
    <location>
        <begin position="363"/>
        <end position="508"/>
    </location>
</feature>
<dbReference type="PANTHER" id="PTHR12705">
    <property type="entry name" value="ORIGIN RECOGNITION COMPLEX SUBUNIT 5"/>
    <property type="match status" value="1"/>
</dbReference>
<dbReference type="InterPro" id="IPR020796">
    <property type="entry name" value="ORC5"/>
</dbReference>
<keyword evidence="3" id="KW-1185">Reference proteome</keyword>
<dbReference type="EMBL" id="CP028775">
    <property type="protein sequence ID" value="AWU76546.1"/>
    <property type="molecule type" value="Genomic_DNA"/>
</dbReference>
<dbReference type="PANTHER" id="PTHR12705:SF0">
    <property type="entry name" value="ORIGIN RECOGNITION COMPLEX SUBUNIT 5"/>
    <property type="match status" value="1"/>
</dbReference>
<reference evidence="2 3" key="1">
    <citation type="submission" date="2018-06" db="EMBL/GenBank/DDBJ databases">
        <title>Population genomics shows no distinction between pathogenic Candida krusei and environmental Pichia kudriavzevii: One species, four names.</title>
        <authorList>
            <person name="Douglass A.P."/>
            <person name="Offei B."/>
            <person name="Braun-Galleani S."/>
            <person name="Coughlan A.Y."/>
            <person name="Martos A."/>
            <person name="Ortiz-Merino R.A."/>
            <person name="Byrne K.P."/>
            <person name="Wolfe K.H."/>
        </authorList>
    </citation>
    <scope>NUCLEOTIDE SEQUENCE [LARGE SCALE GENOMIC DNA]</scope>
    <source>
        <strain evidence="2 3">CBS573</strain>
    </source>
</reference>
<dbReference type="RefSeq" id="XP_029322023.1">
    <property type="nucleotide sequence ID" value="XM_029466163.1"/>
</dbReference>
<evidence type="ECO:0000259" key="1">
    <source>
        <dbReference type="Pfam" id="PF14630"/>
    </source>
</evidence>
<dbReference type="GO" id="GO:0006270">
    <property type="term" value="P:DNA replication initiation"/>
    <property type="evidence" value="ECO:0007669"/>
    <property type="project" value="TreeGrafter"/>
</dbReference>
<organism evidence="2 3">
    <name type="scientific">Pichia kudriavzevii</name>
    <name type="common">Yeast</name>
    <name type="synonym">Issatchenkia orientalis</name>
    <dbReference type="NCBI Taxonomy" id="4909"/>
    <lineage>
        <taxon>Eukaryota</taxon>
        <taxon>Fungi</taxon>
        <taxon>Dikarya</taxon>
        <taxon>Ascomycota</taxon>
        <taxon>Saccharomycotina</taxon>
        <taxon>Pichiomycetes</taxon>
        <taxon>Pichiales</taxon>
        <taxon>Pichiaceae</taxon>
        <taxon>Pichia</taxon>
    </lineage>
</organism>
<dbReference type="GeneID" id="40384341"/>
<dbReference type="InterPro" id="IPR027417">
    <property type="entry name" value="P-loop_NTPase"/>
</dbReference>
<dbReference type="OrthoDB" id="365981at2759"/>
<dbReference type="GO" id="GO:0003688">
    <property type="term" value="F:DNA replication origin binding"/>
    <property type="evidence" value="ECO:0007669"/>
    <property type="project" value="TreeGrafter"/>
</dbReference>
<dbReference type="Proteomes" id="UP000249293">
    <property type="component" value="Chromosome 3"/>
</dbReference>
<dbReference type="Gene3D" id="3.40.50.300">
    <property type="entry name" value="P-loop containing nucleotide triphosphate hydrolases"/>
    <property type="match status" value="1"/>
</dbReference>
<dbReference type="STRING" id="4909.A0A2U9R5Y6"/>
<proteinExistence type="predicted"/>
<dbReference type="InterPro" id="IPR047088">
    <property type="entry name" value="ORC5_C"/>
</dbReference>
<dbReference type="AlphaFoldDB" id="A0A2U9R5Y6"/>
<dbReference type="SUPFAM" id="SSF52540">
    <property type="entry name" value="P-loop containing nucleoside triphosphate hydrolases"/>
    <property type="match status" value="1"/>
</dbReference>
<dbReference type="Pfam" id="PF14630">
    <property type="entry name" value="ORC5_C"/>
    <property type="match status" value="1"/>
</dbReference>
<accession>A0A2U9R5Y6</accession>
<protein>
    <recommendedName>
        <fullName evidence="1">Origin recognition complex subunit 5 C-terminal domain-containing protein</fullName>
    </recommendedName>
</protein>
<sequence length="510" mass="58768">MICLDKVLCSSMLDIKGELLSRCKYKSAEVQLLTSFLQPDINLSMPSIIVEGPPSSGKSYTLNTYLELLKKGKGLNHIIIECEYCFTQREILRRLQKELLKHYKLLKIKNTDKMQLSDSISTFPGCMQEMIKYHKLANNGRIDPVVIVLDRIDRLPIFENPGELIKCLGRLYELGEDFQYFSVVSVVTRCDFLDLSTLSLPIVNFERYSLKEFKEILVVHWPEFWDNRLYCIEEDNSDSENETEKIELELDDNMKKGIFRQFIDLMMDTYSGYLGLSVEIVIPILRRIWPIFLNPILKEGTIMKDKNDILTTFIKNKKMLGKSIAVVGKLDNSDLSLSKYTKVDQVSLGNVTELEVRKGHYDLSFKTKYLLIAAFLASYNEAKYDRQFFSKGNQYNSSIIRQRKKRMVNIESGNGQLRRAMNAAIPFKLERLLAILNSIWTSNVEDSTTIIDDVELMTEIATLVSLKALVKFKGGDTIGGQTKWKCNVHWNVIKKFADDVGFEIENHLQE</sequence>
<name>A0A2U9R5Y6_PICKU</name>
<evidence type="ECO:0000313" key="3">
    <source>
        <dbReference type="Proteomes" id="UP000249293"/>
    </source>
</evidence>
<dbReference type="KEGG" id="pkz:C5L36_0C04770"/>
<evidence type="ECO:0000313" key="2">
    <source>
        <dbReference type="EMBL" id="AWU76546.1"/>
    </source>
</evidence>
<gene>
    <name evidence="2" type="ORF">C5L36_0C04770</name>
</gene>
<dbReference type="VEuPathDB" id="FungiDB:C5L36_0C04770"/>